<name>A0ABT0BD40_9SPHN</name>
<dbReference type="SUPFAM" id="SSF54001">
    <property type="entry name" value="Cysteine proteinases"/>
    <property type="match status" value="1"/>
</dbReference>
<dbReference type="RefSeq" id="WP_244019910.1">
    <property type="nucleotide sequence ID" value="NZ_JALHLF010000031.1"/>
</dbReference>
<proteinExistence type="predicted"/>
<evidence type="ECO:0000256" key="1">
    <source>
        <dbReference type="SAM" id="MobiDB-lite"/>
    </source>
</evidence>
<reference evidence="3" key="1">
    <citation type="submission" date="2022-03" db="EMBL/GenBank/DDBJ databases">
        <title>Identification of a novel bacterium isolated from mangrove sediments.</title>
        <authorList>
            <person name="Pan X."/>
        </authorList>
    </citation>
    <scope>NUCLEOTIDE SEQUENCE</scope>
    <source>
        <strain evidence="3">B1949</strain>
    </source>
</reference>
<organism evidence="3 4">
    <name type="scientific">Novosphingobium organovorum</name>
    <dbReference type="NCBI Taxonomy" id="2930092"/>
    <lineage>
        <taxon>Bacteria</taxon>
        <taxon>Pseudomonadati</taxon>
        <taxon>Pseudomonadota</taxon>
        <taxon>Alphaproteobacteria</taxon>
        <taxon>Sphingomonadales</taxon>
        <taxon>Sphingomonadaceae</taxon>
        <taxon>Novosphingobium</taxon>
    </lineage>
</organism>
<dbReference type="Pfam" id="PF01841">
    <property type="entry name" value="Transglut_core"/>
    <property type="match status" value="1"/>
</dbReference>
<dbReference type="PANTHER" id="PTHR33490">
    <property type="entry name" value="BLR5614 PROTEIN-RELATED"/>
    <property type="match status" value="1"/>
</dbReference>
<evidence type="ECO:0000313" key="3">
    <source>
        <dbReference type="EMBL" id="MCJ2182977.1"/>
    </source>
</evidence>
<dbReference type="InterPro" id="IPR002931">
    <property type="entry name" value="Transglutaminase-like"/>
</dbReference>
<dbReference type="Pfam" id="PF08379">
    <property type="entry name" value="Bact_transglu_N"/>
    <property type="match status" value="1"/>
</dbReference>
<dbReference type="Gene3D" id="3.10.620.30">
    <property type="match status" value="1"/>
</dbReference>
<keyword evidence="4" id="KW-1185">Reference proteome</keyword>
<dbReference type="EMBL" id="JALHLF010000031">
    <property type="protein sequence ID" value="MCJ2182977.1"/>
    <property type="molecule type" value="Genomic_DNA"/>
</dbReference>
<comment type="caution">
    <text evidence="3">The sequence shown here is derived from an EMBL/GenBank/DDBJ whole genome shotgun (WGS) entry which is preliminary data.</text>
</comment>
<evidence type="ECO:0000259" key="2">
    <source>
        <dbReference type="SMART" id="SM00460"/>
    </source>
</evidence>
<feature type="region of interest" description="Disordered" evidence="1">
    <location>
        <begin position="271"/>
        <end position="290"/>
    </location>
</feature>
<accession>A0ABT0BD40</accession>
<dbReference type="Proteomes" id="UP001162881">
    <property type="component" value="Unassembled WGS sequence"/>
</dbReference>
<gene>
    <name evidence="3" type="ORF">MTR62_09765</name>
</gene>
<protein>
    <submittedName>
        <fullName evidence="3">Transglutaminase family protein</fullName>
    </submittedName>
</protein>
<dbReference type="InterPro" id="IPR038765">
    <property type="entry name" value="Papain-like_cys_pep_sf"/>
</dbReference>
<dbReference type="PANTHER" id="PTHR33490:SF6">
    <property type="entry name" value="SLL1049 PROTEIN"/>
    <property type="match status" value="1"/>
</dbReference>
<dbReference type="SMART" id="SM00460">
    <property type="entry name" value="TGc"/>
    <property type="match status" value="1"/>
</dbReference>
<evidence type="ECO:0000313" key="4">
    <source>
        <dbReference type="Proteomes" id="UP001162881"/>
    </source>
</evidence>
<sequence length="290" mass="31190">MLLSVTHSTRYTFADPVAHGLQRLRLKPKSTHGQEVLDWTMELTGARIEAEYDDQHHNHATLISIDDGARAVVVTCKGTVQTSDNNGITGLHTGHMPLWCFLRPTALTRAGNKVRQLVASVDADRGDRLAFLHALSYAVAEHITYEPGLTDVSTTAEQALAAGKGVCQDHAHVFISAGRFLDIPMRYVGGYLKMDDREEQEAGHGWAEAYVDGLGWVGFDIANAVCPDERYIRVATGCDYGEAAPVTGIAQGGGVSHLDVQLSVAQKLLGSSQQQQSSESGPLQAGQAQG</sequence>
<feature type="domain" description="Transglutaminase-like" evidence="2">
    <location>
        <begin position="159"/>
        <end position="223"/>
    </location>
</feature>
<dbReference type="InterPro" id="IPR013589">
    <property type="entry name" value="Bac_transglu_N"/>
</dbReference>